<sequence>MTDYKLVSLWKQFRTPPSPPFLLLYSRVFLLTIELCFGNS</sequence>
<accession>A0A2P2N6M3</accession>
<evidence type="ECO:0000313" key="1">
    <source>
        <dbReference type="EMBL" id="MBX38112.1"/>
    </source>
</evidence>
<reference evidence="1" key="1">
    <citation type="submission" date="2018-02" db="EMBL/GenBank/DDBJ databases">
        <title>Rhizophora mucronata_Transcriptome.</title>
        <authorList>
            <person name="Meera S.P."/>
            <person name="Sreeshan A."/>
            <person name="Augustine A."/>
        </authorList>
    </citation>
    <scope>NUCLEOTIDE SEQUENCE</scope>
    <source>
        <tissue evidence="1">Leaf</tissue>
    </source>
</reference>
<organism evidence="1">
    <name type="scientific">Rhizophora mucronata</name>
    <name type="common">Asiatic mangrove</name>
    <dbReference type="NCBI Taxonomy" id="61149"/>
    <lineage>
        <taxon>Eukaryota</taxon>
        <taxon>Viridiplantae</taxon>
        <taxon>Streptophyta</taxon>
        <taxon>Embryophyta</taxon>
        <taxon>Tracheophyta</taxon>
        <taxon>Spermatophyta</taxon>
        <taxon>Magnoliopsida</taxon>
        <taxon>eudicotyledons</taxon>
        <taxon>Gunneridae</taxon>
        <taxon>Pentapetalae</taxon>
        <taxon>rosids</taxon>
        <taxon>fabids</taxon>
        <taxon>Malpighiales</taxon>
        <taxon>Rhizophoraceae</taxon>
        <taxon>Rhizophora</taxon>
    </lineage>
</organism>
<protein>
    <submittedName>
        <fullName evidence="1">Uncharacterized protein</fullName>
    </submittedName>
</protein>
<dbReference type="EMBL" id="GGEC01057628">
    <property type="protein sequence ID" value="MBX38112.1"/>
    <property type="molecule type" value="Transcribed_RNA"/>
</dbReference>
<proteinExistence type="predicted"/>
<name>A0A2P2N6M3_RHIMU</name>
<dbReference type="AlphaFoldDB" id="A0A2P2N6M3"/>